<organism evidence="2 3">
    <name type="scientific">Bremia lactucae</name>
    <name type="common">Lettuce downy mildew</name>
    <dbReference type="NCBI Taxonomy" id="4779"/>
    <lineage>
        <taxon>Eukaryota</taxon>
        <taxon>Sar</taxon>
        <taxon>Stramenopiles</taxon>
        <taxon>Oomycota</taxon>
        <taxon>Peronosporomycetes</taxon>
        <taxon>Peronosporales</taxon>
        <taxon>Peronosporaceae</taxon>
        <taxon>Bremia</taxon>
    </lineage>
</organism>
<accession>A0A976FEB0</accession>
<evidence type="ECO:0000256" key="1">
    <source>
        <dbReference type="SAM" id="Coils"/>
    </source>
</evidence>
<evidence type="ECO:0000313" key="3">
    <source>
        <dbReference type="Proteomes" id="UP000294530"/>
    </source>
</evidence>
<dbReference type="Proteomes" id="UP000294530">
    <property type="component" value="Unassembled WGS sequence"/>
</dbReference>
<comment type="caution">
    <text evidence="2">The sequence shown here is derived from an EMBL/GenBank/DDBJ whole genome shotgun (WGS) entry which is preliminary data.</text>
</comment>
<proteinExistence type="predicted"/>
<name>A0A976FEB0_BRELC</name>
<keyword evidence="1" id="KW-0175">Coiled coil</keyword>
<gene>
    <name evidence="2" type="ORF">CCR75_004014</name>
</gene>
<dbReference type="EMBL" id="SHOA02000002">
    <property type="protein sequence ID" value="TDH65193.1"/>
    <property type="molecule type" value="Genomic_DNA"/>
</dbReference>
<dbReference type="OrthoDB" id="167332at2759"/>
<dbReference type="GeneID" id="94347775"/>
<dbReference type="RefSeq" id="XP_067814692.1">
    <property type="nucleotide sequence ID" value="XM_067962104.1"/>
</dbReference>
<dbReference type="KEGG" id="blac:94347775"/>
<dbReference type="AlphaFoldDB" id="A0A976FEB0"/>
<evidence type="ECO:0000313" key="2">
    <source>
        <dbReference type="EMBL" id="TDH65193.1"/>
    </source>
</evidence>
<reference evidence="2 3" key="1">
    <citation type="journal article" date="2021" name="Genome Biol.">
        <title>AFLAP: assembly-free linkage analysis pipeline using k-mers from genome sequencing data.</title>
        <authorList>
            <person name="Fletcher K."/>
            <person name="Zhang L."/>
            <person name="Gil J."/>
            <person name="Han R."/>
            <person name="Cavanaugh K."/>
            <person name="Michelmore R."/>
        </authorList>
    </citation>
    <scope>NUCLEOTIDE SEQUENCE [LARGE SCALE GENOMIC DNA]</scope>
    <source>
        <strain evidence="2 3">SF5</strain>
    </source>
</reference>
<keyword evidence="3" id="KW-1185">Reference proteome</keyword>
<feature type="coiled-coil region" evidence="1">
    <location>
        <begin position="67"/>
        <end position="94"/>
    </location>
</feature>
<protein>
    <submittedName>
        <fullName evidence="2">Uncharacterized protein</fullName>
    </submittedName>
</protein>
<sequence length="179" mass="20333">MLLELKLDTRNWVNLLPVIQTNLNQSPMISLSWHALIELFTGLPAPSLLDTIVIPDDKTPRVLPVNLDRLDVHLQKLRNYLAEIQQEVVDRKERKRLYQLGQAEGIVCNFAIGNSVLWSRVDKRMRVYADAELIVTAEICEHVASQGIISGIRAIVNLRFDIATQELQLVVAWCGLENI</sequence>